<comment type="caution">
    <text evidence="1">The sequence shown here is derived from an EMBL/GenBank/DDBJ whole genome shotgun (WGS) entry which is preliminary data.</text>
</comment>
<sequence length="342" mass="39237">MKLSECKWFIECGEAIQVCHLRRWKPKTGPDKKFLVSLLRNPRRIEYLRRCSLEVLTRLNGVAGDFQKQSTIAFLRRLISRTIRSCYGWSIGVKLTVRLKFDDRIKVVEVRKLLNDVVLKLDLPTYIGNAARNRNRIVWVKNPSAADLLHNQREYARSDVLTCSCTGLPYPRIGGHVQCRLQNLDNVHPLLCNANNIPKLPHPDKGRLLMKEVCEGFECWANFRGTLPTICRTDVDRCMTASVDAKMKCLDVRVVRDLKIRLNGLVLTPLDRNPGETLVLCPKVYYEAMLELFVRNPGYVVVDAQEALVKAGMKEDVTRLGLQSFVRWEKKGHFGEAYVMPK</sequence>
<keyword evidence="2" id="KW-1185">Reference proteome</keyword>
<evidence type="ECO:0000313" key="1">
    <source>
        <dbReference type="EMBL" id="GBG73180.1"/>
    </source>
</evidence>
<accession>A0A388KSZ6</accession>
<organism evidence="1 2">
    <name type="scientific">Chara braunii</name>
    <name type="common">Braun's stonewort</name>
    <dbReference type="NCBI Taxonomy" id="69332"/>
    <lineage>
        <taxon>Eukaryota</taxon>
        <taxon>Viridiplantae</taxon>
        <taxon>Streptophyta</taxon>
        <taxon>Charophyceae</taxon>
        <taxon>Charales</taxon>
        <taxon>Characeae</taxon>
        <taxon>Chara</taxon>
    </lineage>
</organism>
<gene>
    <name evidence="1" type="ORF">CBR_g12898</name>
</gene>
<evidence type="ECO:0000313" key="2">
    <source>
        <dbReference type="Proteomes" id="UP000265515"/>
    </source>
</evidence>
<reference evidence="1 2" key="1">
    <citation type="journal article" date="2018" name="Cell">
        <title>The Chara Genome: Secondary Complexity and Implications for Plant Terrestrialization.</title>
        <authorList>
            <person name="Nishiyama T."/>
            <person name="Sakayama H."/>
            <person name="Vries J.D."/>
            <person name="Buschmann H."/>
            <person name="Saint-Marcoux D."/>
            <person name="Ullrich K.K."/>
            <person name="Haas F.B."/>
            <person name="Vanderstraeten L."/>
            <person name="Becker D."/>
            <person name="Lang D."/>
            <person name="Vosolsobe S."/>
            <person name="Rombauts S."/>
            <person name="Wilhelmsson P.K.I."/>
            <person name="Janitza P."/>
            <person name="Kern R."/>
            <person name="Heyl A."/>
            <person name="Rumpler F."/>
            <person name="Villalobos L.I.A.C."/>
            <person name="Clay J.M."/>
            <person name="Skokan R."/>
            <person name="Toyoda A."/>
            <person name="Suzuki Y."/>
            <person name="Kagoshima H."/>
            <person name="Schijlen E."/>
            <person name="Tajeshwar N."/>
            <person name="Catarino B."/>
            <person name="Hetherington A.J."/>
            <person name="Saltykova A."/>
            <person name="Bonnot C."/>
            <person name="Breuninger H."/>
            <person name="Symeonidi A."/>
            <person name="Radhakrishnan G.V."/>
            <person name="Van Nieuwerburgh F."/>
            <person name="Deforce D."/>
            <person name="Chang C."/>
            <person name="Karol K.G."/>
            <person name="Hedrich R."/>
            <person name="Ulvskov P."/>
            <person name="Glockner G."/>
            <person name="Delwiche C.F."/>
            <person name="Petrasek J."/>
            <person name="Van de Peer Y."/>
            <person name="Friml J."/>
            <person name="Beilby M."/>
            <person name="Dolan L."/>
            <person name="Kohara Y."/>
            <person name="Sugano S."/>
            <person name="Fujiyama A."/>
            <person name="Delaux P.-M."/>
            <person name="Quint M."/>
            <person name="TheiBen G."/>
            <person name="Hagemann M."/>
            <person name="Harholt J."/>
            <person name="Dunand C."/>
            <person name="Zachgo S."/>
            <person name="Langdale J."/>
            <person name="Maumus F."/>
            <person name="Straeten D.V.D."/>
            <person name="Gould S.B."/>
            <person name="Rensing S.A."/>
        </authorList>
    </citation>
    <scope>NUCLEOTIDE SEQUENCE [LARGE SCALE GENOMIC DNA]</scope>
    <source>
        <strain evidence="1 2">S276</strain>
    </source>
</reference>
<dbReference type="Gramene" id="GBG73180">
    <property type="protein sequence ID" value="GBG73180"/>
    <property type="gene ID" value="CBR_g12898"/>
</dbReference>
<proteinExistence type="predicted"/>
<name>A0A388KSZ6_CHABU</name>
<dbReference type="Proteomes" id="UP000265515">
    <property type="component" value="Unassembled WGS sequence"/>
</dbReference>
<dbReference type="EMBL" id="BFEA01000178">
    <property type="protein sequence ID" value="GBG73180.1"/>
    <property type="molecule type" value="Genomic_DNA"/>
</dbReference>
<dbReference type="AlphaFoldDB" id="A0A388KSZ6"/>
<protein>
    <submittedName>
        <fullName evidence="1">Uncharacterized protein</fullName>
    </submittedName>
</protein>